<dbReference type="EMBL" id="BAAAQT010000001">
    <property type="protein sequence ID" value="GAA2171088.1"/>
    <property type="molecule type" value="Genomic_DNA"/>
</dbReference>
<evidence type="ECO:0008006" key="4">
    <source>
        <dbReference type="Google" id="ProtNLM"/>
    </source>
</evidence>
<gene>
    <name evidence="2" type="ORF">GCM10009846_03710</name>
</gene>
<name>A0ABP5M9P9_9MICO</name>
<feature type="transmembrane region" description="Helical" evidence="1">
    <location>
        <begin position="72"/>
        <end position="93"/>
    </location>
</feature>
<keyword evidence="1" id="KW-1133">Transmembrane helix</keyword>
<feature type="transmembrane region" description="Helical" evidence="1">
    <location>
        <begin position="99"/>
        <end position="128"/>
    </location>
</feature>
<evidence type="ECO:0000313" key="3">
    <source>
        <dbReference type="Proteomes" id="UP001501599"/>
    </source>
</evidence>
<dbReference type="Proteomes" id="UP001501599">
    <property type="component" value="Unassembled WGS sequence"/>
</dbReference>
<keyword evidence="1" id="KW-0472">Membrane</keyword>
<evidence type="ECO:0000256" key="1">
    <source>
        <dbReference type="SAM" id="Phobius"/>
    </source>
</evidence>
<organism evidence="2 3">
    <name type="scientific">Agrococcus versicolor</name>
    <dbReference type="NCBI Taxonomy" id="501482"/>
    <lineage>
        <taxon>Bacteria</taxon>
        <taxon>Bacillati</taxon>
        <taxon>Actinomycetota</taxon>
        <taxon>Actinomycetes</taxon>
        <taxon>Micrococcales</taxon>
        <taxon>Microbacteriaceae</taxon>
        <taxon>Agrococcus</taxon>
    </lineage>
</organism>
<feature type="transmembrane region" description="Helical" evidence="1">
    <location>
        <begin position="40"/>
        <end position="60"/>
    </location>
</feature>
<keyword evidence="3" id="KW-1185">Reference proteome</keyword>
<comment type="caution">
    <text evidence="2">The sequence shown here is derived from an EMBL/GenBank/DDBJ whole genome shotgun (WGS) entry which is preliminary data.</text>
</comment>
<accession>A0ABP5M9P9</accession>
<proteinExistence type="predicted"/>
<evidence type="ECO:0000313" key="2">
    <source>
        <dbReference type="EMBL" id="GAA2171088.1"/>
    </source>
</evidence>
<protein>
    <recommendedName>
        <fullName evidence="4">Integral membrane protein</fullName>
    </recommendedName>
</protein>
<reference evidence="3" key="1">
    <citation type="journal article" date="2019" name="Int. J. Syst. Evol. Microbiol.">
        <title>The Global Catalogue of Microorganisms (GCM) 10K type strain sequencing project: providing services to taxonomists for standard genome sequencing and annotation.</title>
        <authorList>
            <consortium name="The Broad Institute Genomics Platform"/>
            <consortium name="The Broad Institute Genome Sequencing Center for Infectious Disease"/>
            <person name="Wu L."/>
            <person name="Ma J."/>
        </authorList>
    </citation>
    <scope>NUCLEOTIDE SEQUENCE [LARGE SCALE GENOMIC DNA]</scope>
    <source>
        <strain evidence="3">JCM 16026</strain>
    </source>
</reference>
<keyword evidence="1" id="KW-0812">Transmembrane</keyword>
<sequence>MLSLGAAALALVVALAILGRSITFDTRFFEPRELDGMHAWLWRATGIALLVVVLALSILLTRMLRATMGVGAAVMVAGVAMLGLGLLLFALSYEDDPDAAYAVFGTISIFVAAFGAVAFVVGAVSAALEGSRAESKED</sequence>